<evidence type="ECO:0000256" key="1">
    <source>
        <dbReference type="SAM" id="MobiDB-lite"/>
    </source>
</evidence>
<evidence type="ECO:0000313" key="3">
    <source>
        <dbReference type="Proteomes" id="UP000015102"/>
    </source>
</evidence>
<dbReference type="InterPro" id="IPR008160">
    <property type="entry name" value="Collagen"/>
</dbReference>
<dbReference type="AlphaFoldDB" id="T1GWP1"/>
<dbReference type="STRING" id="36166.T1GWP1"/>
<dbReference type="Pfam" id="PF01391">
    <property type="entry name" value="Collagen"/>
    <property type="match status" value="1"/>
</dbReference>
<dbReference type="Proteomes" id="UP000015102">
    <property type="component" value="Unassembled WGS sequence"/>
</dbReference>
<reference evidence="2" key="2">
    <citation type="submission" date="2015-06" db="UniProtKB">
        <authorList>
            <consortium name="EnsemblMetazoa"/>
        </authorList>
    </citation>
    <scope>IDENTIFICATION</scope>
</reference>
<dbReference type="EMBL" id="CAQQ02161664">
    <property type="status" value="NOT_ANNOTATED_CDS"/>
    <property type="molecule type" value="Genomic_DNA"/>
</dbReference>
<dbReference type="HOGENOM" id="CLU_1909075_0_0_1"/>
<evidence type="ECO:0000313" key="2">
    <source>
        <dbReference type="EnsemblMetazoa" id="MESCA008219-PA"/>
    </source>
</evidence>
<organism evidence="2 3">
    <name type="scientific">Megaselia scalaris</name>
    <name type="common">Humpbacked fly</name>
    <name type="synonym">Phora scalaris</name>
    <dbReference type="NCBI Taxonomy" id="36166"/>
    <lineage>
        <taxon>Eukaryota</taxon>
        <taxon>Metazoa</taxon>
        <taxon>Ecdysozoa</taxon>
        <taxon>Arthropoda</taxon>
        <taxon>Hexapoda</taxon>
        <taxon>Insecta</taxon>
        <taxon>Pterygota</taxon>
        <taxon>Neoptera</taxon>
        <taxon>Endopterygota</taxon>
        <taxon>Diptera</taxon>
        <taxon>Brachycera</taxon>
        <taxon>Muscomorpha</taxon>
        <taxon>Platypezoidea</taxon>
        <taxon>Phoridae</taxon>
        <taxon>Megaseliini</taxon>
        <taxon>Megaselia</taxon>
    </lineage>
</organism>
<dbReference type="PANTHER" id="PTHR37456:SF6">
    <property type="entry name" value="COLLAGEN ALPHA-1(XXIII) CHAIN-LIKE ISOFORM X2"/>
    <property type="match status" value="1"/>
</dbReference>
<accession>T1GWP1</accession>
<dbReference type="PANTHER" id="PTHR37456">
    <property type="entry name" value="SI:CH211-266K2.1"/>
    <property type="match status" value="1"/>
</dbReference>
<dbReference type="EnsemblMetazoa" id="MESCA008219-RA">
    <property type="protein sequence ID" value="MESCA008219-PA"/>
    <property type="gene ID" value="MESCA008219"/>
</dbReference>
<feature type="region of interest" description="Disordered" evidence="1">
    <location>
        <begin position="33"/>
        <end position="76"/>
    </location>
</feature>
<name>T1GWP1_MEGSC</name>
<protein>
    <submittedName>
        <fullName evidence="2">Uncharacterized protein</fullName>
    </submittedName>
</protein>
<reference evidence="3" key="1">
    <citation type="submission" date="2013-02" db="EMBL/GenBank/DDBJ databases">
        <authorList>
            <person name="Hughes D."/>
        </authorList>
    </citation>
    <scope>NUCLEOTIDE SEQUENCE</scope>
    <source>
        <strain>Durham</strain>
        <strain evidence="3">NC isolate 2 -- Noor lab</strain>
    </source>
</reference>
<proteinExistence type="predicted"/>
<dbReference type="InterPro" id="IPR050938">
    <property type="entry name" value="Collagen_Structural_Proteins"/>
</dbReference>
<keyword evidence="3" id="KW-1185">Reference proteome</keyword>
<sequence>MKFLVLRISKFFCFPHHRHSYCKTGDDGDIGDRGYQGYTGPEGPKGERGYSGSNGRNGMKGALGDKGSQGLKGEKGESVHTNFTSEFWKLFNSDLAFQKHFKDMVTGNFLKSIDLQGHKGEPGVCVDLRMGNL</sequence>